<dbReference type="EMBL" id="KY817360">
    <property type="protein sequence ID" value="ARK07704.1"/>
    <property type="molecule type" value="Genomic_DNA"/>
</dbReference>
<organism evidence="2 3">
    <name type="scientific">Rhodococcus phage Toil</name>
    <dbReference type="NCBI Taxonomy" id="1975614"/>
    <lineage>
        <taxon>Viruses</taxon>
        <taxon>Varidnaviria</taxon>
        <taxon>Bamfordvirae</taxon>
        <taxon>Preplasmiviricota</taxon>
        <taxon>Prepoliviricotina</taxon>
        <taxon>Tectiliviricetes</taxon>
        <taxon>Kalamavirales</taxon>
        <taxon>Tectiviridae</taxon>
        <taxon>Epsilontectivirus</taxon>
        <taxon>Epsilontectivirus toil</taxon>
    </lineage>
</organism>
<reference evidence="2 3" key="1">
    <citation type="submission" date="2017-03" db="EMBL/GenBank/DDBJ databases">
        <title>Complete genome of Rhodococcus opacus Tectivirus Toil.</title>
        <authorList>
            <person name="Gill J.J."/>
            <person name="Wang B."/>
            <person name="Young R."/>
            <person name="Chu K.-H."/>
        </authorList>
    </citation>
    <scope>NUCLEOTIDE SEQUENCE [LARGE SCALE GENOMIC DNA]</scope>
</reference>
<feature type="compositionally biased region" description="Basic and acidic residues" evidence="1">
    <location>
        <begin position="1"/>
        <end position="14"/>
    </location>
</feature>
<sequence length="72" mass="8067">MAEYDKELTDHEAAQADLFPESALADSETEEVAADVPETDDTRERLEVLEGFVKHHLSTHGEFDTYVASLDK</sequence>
<feature type="region of interest" description="Disordered" evidence="1">
    <location>
        <begin position="1"/>
        <end position="40"/>
    </location>
</feature>
<feature type="compositionally biased region" description="Acidic residues" evidence="1">
    <location>
        <begin position="27"/>
        <end position="39"/>
    </location>
</feature>
<name>A0A1W6DXR6_9VIRU</name>
<dbReference type="Proteomes" id="UP000225832">
    <property type="component" value="Segment"/>
</dbReference>
<proteinExistence type="predicted"/>
<keyword evidence="3" id="KW-1185">Reference proteome</keyword>
<evidence type="ECO:0000313" key="3">
    <source>
        <dbReference type="Proteomes" id="UP000225832"/>
    </source>
</evidence>
<gene>
    <name evidence="2" type="ORF">Toil_gp21</name>
</gene>
<accession>A0A1W6DXR6</accession>
<evidence type="ECO:0000313" key="2">
    <source>
        <dbReference type="EMBL" id="ARK07704.1"/>
    </source>
</evidence>
<evidence type="ECO:0000256" key="1">
    <source>
        <dbReference type="SAM" id="MobiDB-lite"/>
    </source>
</evidence>
<protein>
    <submittedName>
        <fullName evidence="2">Uncharacterized protein</fullName>
    </submittedName>
</protein>